<dbReference type="InterPro" id="IPR018960">
    <property type="entry name" value="DUF1990"/>
</dbReference>
<dbReference type="Pfam" id="PF09348">
    <property type="entry name" value="DUF1990"/>
    <property type="match status" value="1"/>
</dbReference>
<dbReference type="PANTHER" id="PTHR34202:SF1">
    <property type="entry name" value="UPF0548 PROTEIN"/>
    <property type="match status" value="1"/>
</dbReference>
<comment type="caution">
    <text evidence="2">The sequence shown here is derived from an EMBL/GenBank/DDBJ whole genome shotgun (WGS) entry which is preliminary data.</text>
</comment>
<accession>A0ABU9VZ35</accession>
<dbReference type="InterPro" id="IPR014457">
    <property type="entry name" value="UCP010260"/>
</dbReference>
<organism evidence="2 3">
    <name type="scientific">Leifsonia stereocauli</name>
    <dbReference type="NCBI Taxonomy" id="3134136"/>
    <lineage>
        <taxon>Bacteria</taxon>
        <taxon>Bacillati</taxon>
        <taxon>Actinomycetota</taxon>
        <taxon>Actinomycetes</taxon>
        <taxon>Micrococcales</taxon>
        <taxon>Microbacteriaceae</taxon>
        <taxon>Leifsonia</taxon>
    </lineage>
</organism>
<keyword evidence="3" id="KW-1185">Reference proteome</keyword>
<feature type="domain" description="DUF1990" evidence="1">
    <location>
        <begin position="16"/>
        <end position="156"/>
    </location>
</feature>
<evidence type="ECO:0000313" key="2">
    <source>
        <dbReference type="EMBL" id="MEN1945009.1"/>
    </source>
</evidence>
<dbReference type="Proteomes" id="UP001425155">
    <property type="component" value="Unassembled WGS sequence"/>
</dbReference>
<reference evidence="2 3" key="1">
    <citation type="submission" date="2024-03" db="EMBL/GenBank/DDBJ databases">
        <title>YIM 134122 draft genome.</title>
        <authorList>
            <person name="Zuo S."/>
            <person name="Xiong L."/>
        </authorList>
    </citation>
    <scope>NUCLEOTIDE SEQUENCE [LARGE SCALE GENOMIC DNA]</scope>
    <source>
        <strain evidence="2 3">YIM 134122</strain>
    </source>
</reference>
<evidence type="ECO:0000259" key="1">
    <source>
        <dbReference type="Pfam" id="PF09348"/>
    </source>
</evidence>
<sequence>MTDPQLPEWPADESSPFRRFEVSTRIGGGDEVWERASHDVLRWKVKTRSGFAVTNSESVTPGAQLIITARAVGITVREPVQVVSVIATASRVGFAYRTLPGHPVTGEEAFIVHREGEDVYLTIRSLTRPAPRQPWRALYPLLRVAQRVARRRYLRALR</sequence>
<evidence type="ECO:0000313" key="3">
    <source>
        <dbReference type="Proteomes" id="UP001425155"/>
    </source>
</evidence>
<dbReference type="EMBL" id="JBCLVG010000001">
    <property type="protein sequence ID" value="MEN1945009.1"/>
    <property type="molecule type" value="Genomic_DNA"/>
</dbReference>
<gene>
    <name evidence="2" type="ORF">WJX64_00460</name>
</gene>
<protein>
    <submittedName>
        <fullName evidence="2">DUF1990 domain-containing protein</fullName>
    </submittedName>
</protein>
<proteinExistence type="predicted"/>
<dbReference type="PANTHER" id="PTHR34202">
    <property type="entry name" value="UPF0548 PROTEIN"/>
    <property type="match status" value="1"/>
</dbReference>
<dbReference type="PIRSF" id="PIRSF010260">
    <property type="entry name" value="UCP010260"/>
    <property type="match status" value="1"/>
</dbReference>
<dbReference type="RefSeq" id="WP_342110726.1">
    <property type="nucleotide sequence ID" value="NZ_JBCAUN010000001.1"/>
</dbReference>
<name>A0ABU9VZ35_9MICO</name>